<dbReference type="PANTHER" id="PTHR32071">
    <property type="entry name" value="TRANSCRIPTIONAL REGULATORY PROTEIN"/>
    <property type="match status" value="1"/>
</dbReference>
<dbReference type="PROSITE" id="PS00675">
    <property type="entry name" value="SIGMA54_INTERACT_1"/>
    <property type="match status" value="1"/>
</dbReference>
<keyword evidence="3" id="KW-0805">Transcription regulation</keyword>
<gene>
    <name evidence="10" type="ORF">SADO_03440</name>
</gene>
<dbReference type="InterPro" id="IPR009057">
    <property type="entry name" value="Homeodomain-like_sf"/>
</dbReference>
<dbReference type="InterPro" id="IPR025944">
    <property type="entry name" value="Sigma_54_int_dom_CS"/>
</dbReference>
<dbReference type="InterPro" id="IPR011006">
    <property type="entry name" value="CheY-like_superfamily"/>
</dbReference>
<feature type="domain" description="Sigma-54 factor interaction" evidence="8">
    <location>
        <begin position="144"/>
        <end position="374"/>
    </location>
</feature>
<dbReference type="PROSITE" id="PS00688">
    <property type="entry name" value="SIGMA54_INTERACT_3"/>
    <property type="match status" value="1"/>
</dbReference>
<keyword evidence="11" id="KW-1185">Reference proteome</keyword>
<dbReference type="PRINTS" id="PR01590">
    <property type="entry name" value="HTHFIS"/>
</dbReference>
<dbReference type="Pfam" id="PF25601">
    <property type="entry name" value="AAA_lid_14"/>
    <property type="match status" value="1"/>
</dbReference>
<dbReference type="RefSeq" id="WP_353109246.1">
    <property type="nucleotide sequence ID" value="NZ_APND01000001.1"/>
</dbReference>
<evidence type="ECO:0000256" key="4">
    <source>
        <dbReference type="ARBA" id="ARBA00023125"/>
    </source>
</evidence>
<dbReference type="InterPro" id="IPR025943">
    <property type="entry name" value="Sigma_54_int_dom_ATP-bd_2"/>
</dbReference>
<feature type="region of interest" description="Disordered" evidence="7">
    <location>
        <begin position="396"/>
        <end position="425"/>
    </location>
</feature>
<dbReference type="InterPro" id="IPR002078">
    <property type="entry name" value="Sigma_54_int"/>
</dbReference>
<evidence type="ECO:0000256" key="2">
    <source>
        <dbReference type="ARBA" id="ARBA00022840"/>
    </source>
</evidence>
<organism evidence="10 11">
    <name type="scientific">Salinisphaera dokdonensis CL-ES53</name>
    <dbReference type="NCBI Taxonomy" id="1304272"/>
    <lineage>
        <taxon>Bacteria</taxon>
        <taxon>Pseudomonadati</taxon>
        <taxon>Pseudomonadota</taxon>
        <taxon>Gammaproteobacteria</taxon>
        <taxon>Salinisphaerales</taxon>
        <taxon>Salinisphaeraceae</taxon>
        <taxon>Salinisphaera</taxon>
    </lineage>
</organism>
<feature type="modified residue" description="4-aspartylphosphate" evidence="6">
    <location>
        <position position="58"/>
    </location>
</feature>
<dbReference type="SUPFAM" id="SSF52172">
    <property type="entry name" value="CheY-like"/>
    <property type="match status" value="1"/>
</dbReference>
<dbReference type="Proteomes" id="UP001460888">
    <property type="component" value="Unassembled WGS sequence"/>
</dbReference>
<dbReference type="SMART" id="SM00448">
    <property type="entry name" value="REC"/>
    <property type="match status" value="1"/>
</dbReference>
<dbReference type="Pfam" id="PF02954">
    <property type="entry name" value="HTH_8"/>
    <property type="match status" value="1"/>
</dbReference>
<evidence type="ECO:0000313" key="11">
    <source>
        <dbReference type="Proteomes" id="UP001460888"/>
    </source>
</evidence>
<keyword evidence="6" id="KW-0597">Phosphoprotein</keyword>
<dbReference type="Gene3D" id="3.40.50.2300">
    <property type="match status" value="1"/>
</dbReference>
<dbReference type="InterPro" id="IPR002197">
    <property type="entry name" value="HTH_Fis"/>
</dbReference>
<evidence type="ECO:0000256" key="5">
    <source>
        <dbReference type="ARBA" id="ARBA00023163"/>
    </source>
</evidence>
<feature type="compositionally biased region" description="Low complexity" evidence="7">
    <location>
        <begin position="396"/>
        <end position="409"/>
    </location>
</feature>
<dbReference type="SUPFAM" id="SSF52540">
    <property type="entry name" value="P-loop containing nucleoside triphosphate hydrolases"/>
    <property type="match status" value="1"/>
</dbReference>
<dbReference type="PROSITE" id="PS00676">
    <property type="entry name" value="SIGMA54_INTERACT_2"/>
    <property type="match status" value="1"/>
</dbReference>
<dbReference type="InterPro" id="IPR003593">
    <property type="entry name" value="AAA+_ATPase"/>
</dbReference>
<evidence type="ECO:0000256" key="3">
    <source>
        <dbReference type="ARBA" id="ARBA00023015"/>
    </source>
</evidence>
<dbReference type="PROSITE" id="PS50045">
    <property type="entry name" value="SIGMA54_INTERACT_4"/>
    <property type="match status" value="1"/>
</dbReference>
<dbReference type="PROSITE" id="PS50110">
    <property type="entry name" value="RESPONSE_REGULATORY"/>
    <property type="match status" value="1"/>
</dbReference>
<evidence type="ECO:0000256" key="7">
    <source>
        <dbReference type="SAM" id="MobiDB-lite"/>
    </source>
</evidence>
<dbReference type="Pfam" id="PF00072">
    <property type="entry name" value="Response_reg"/>
    <property type="match status" value="1"/>
</dbReference>
<dbReference type="EMBL" id="APND01000001">
    <property type="protein sequence ID" value="MES1928277.1"/>
    <property type="molecule type" value="Genomic_DNA"/>
</dbReference>
<feature type="domain" description="Response regulatory" evidence="9">
    <location>
        <begin position="9"/>
        <end position="123"/>
    </location>
</feature>
<keyword evidence="2" id="KW-0067">ATP-binding</keyword>
<comment type="caution">
    <text evidence="10">The sequence shown here is derived from an EMBL/GenBank/DDBJ whole genome shotgun (WGS) entry which is preliminary data.</text>
</comment>
<dbReference type="Gene3D" id="3.40.50.300">
    <property type="entry name" value="P-loop containing nucleotide triphosphate hydrolases"/>
    <property type="match status" value="1"/>
</dbReference>
<dbReference type="InterPro" id="IPR027417">
    <property type="entry name" value="P-loop_NTPase"/>
</dbReference>
<accession>A0ABV2AXD3</accession>
<evidence type="ECO:0000313" key="10">
    <source>
        <dbReference type="EMBL" id="MES1928277.1"/>
    </source>
</evidence>
<keyword evidence="4" id="KW-0238">DNA-binding</keyword>
<dbReference type="SUPFAM" id="SSF46689">
    <property type="entry name" value="Homeodomain-like"/>
    <property type="match status" value="1"/>
</dbReference>
<dbReference type="CDD" id="cd00009">
    <property type="entry name" value="AAA"/>
    <property type="match status" value="1"/>
</dbReference>
<protein>
    <submittedName>
        <fullName evidence="10">Two-component response regulator PilR</fullName>
    </submittedName>
</protein>
<dbReference type="Gene3D" id="1.10.10.60">
    <property type="entry name" value="Homeodomain-like"/>
    <property type="match status" value="1"/>
</dbReference>
<dbReference type="InterPro" id="IPR025662">
    <property type="entry name" value="Sigma_54_int_dom_ATP-bd_1"/>
</dbReference>
<dbReference type="InterPro" id="IPR001789">
    <property type="entry name" value="Sig_transdc_resp-reg_receiver"/>
</dbReference>
<proteinExistence type="predicted"/>
<sequence length="476" mass="51716">MTPTDTAPNALIVDDEADIRELVEITLARMSIQTLAVATLAEARAAFEEGRFDLCLTDMRLPDGDGLDLVSYINERHPHCPVAVITAYGSADTAVSSLKAGAFDFVSKPIDVSGLRSLVSQALKLAGLDHDAPPHPSLDASPRLIGDTPSMQQLRQTIAKLARSQAPVYITGESGTGKELVARMIHAEGPRMSNTFVPVNCGAIPSELMESEFFGYMRGAFTGAMRDTPGLFARADGGTLFLDEVADLPLTMQVKLLRAIQERAIRPVGANDETAVDVRVICATHRDLATEVARGSFREDLYYRLNVIEVHVPPLRERRADIAALTARILEALARKLRLRRAPHLSREALDALEQYSFPGNIRELENILERAVTLSEDAVIERQYLRLSSPLLDTGTGSAASAAPTAPGTVGGYTSNGHPAPMDTSADLESQLEALERERIQAALEACHYNKTKAAKHLGITFRALRYRLAKLGMN</sequence>
<keyword evidence="1" id="KW-0547">Nucleotide-binding</keyword>
<dbReference type="PANTHER" id="PTHR32071:SF100">
    <property type="entry name" value="RESPONSE REGULATOR PROTEIN PILR"/>
    <property type="match status" value="1"/>
</dbReference>
<dbReference type="Gene3D" id="1.10.8.60">
    <property type="match status" value="1"/>
</dbReference>
<evidence type="ECO:0000256" key="6">
    <source>
        <dbReference type="PROSITE-ProRule" id="PRU00169"/>
    </source>
</evidence>
<dbReference type="SMART" id="SM00382">
    <property type="entry name" value="AAA"/>
    <property type="match status" value="1"/>
</dbReference>
<reference evidence="10 11" key="1">
    <citation type="submission" date="2013-03" db="EMBL/GenBank/DDBJ databases">
        <title>Salinisphaera dokdonensis CL-ES53 Genome Sequencing.</title>
        <authorList>
            <person name="Li C."/>
            <person name="Lai Q."/>
            <person name="Shao Z."/>
        </authorList>
    </citation>
    <scope>NUCLEOTIDE SEQUENCE [LARGE SCALE GENOMIC DNA]</scope>
    <source>
        <strain evidence="10 11">CL-ES53</strain>
    </source>
</reference>
<dbReference type="InterPro" id="IPR058031">
    <property type="entry name" value="AAA_lid_NorR"/>
</dbReference>
<dbReference type="Pfam" id="PF00158">
    <property type="entry name" value="Sigma54_activat"/>
    <property type="match status" value="1"/>
</dbReference>
<evidence type="ECO:0000259" key="9">
    <source>
        <dbReference type="PROSITE" id="PS50110"/>
    </source>
</evidence>
<keyword evidence="5" id="KW-0804">Transcription</keyword>
<evidence type="ECO:0000256" key="1">
    <source>
        <dbReference type="ARBA" id="ARBA00022741"/>
    </source>
</evidence>
<evidence type="ECO:0000259" key="8">
    <source>
        <dbReference type="PROSITE" id="PS50045"/>
    </source>
</evidence>
<name>A0ABV2AXD3_9GAMM</name>